<evidence type="ECO:0000256" key="2">
    <source>
        <dbReference type="ARBA" id="ARBA00023136"/>
    </source>
</evidence>
<sequence>MAKYTFLQDNQFIPLTPKHRFAMTTIKELEDGWKIGVEASFTGQQYRMDYTKTPSYLFMAAMVSKEIGKHITVVLNCENLLDYRQSRKEALYTGNISNPTFNPLWAPIDGRVVNLSLKWKL</sequence>
<dbReference type="InterPro" id="IPR036942">
    <property type="entry name" value="Beta-barrel_TonB_sf"/>
</dbReference>
<proteinExistence type="predicted"/>
<accession>A0ABX6KMB0</accession>
<protein>
    <submittedName>
        <fullName evidence="4">TonB-dependent receptor</fullName>
    </submittedName>
</protein>
<keyword evidence="2" id="KW-0472">Membrane</keyword>
<keyword evidence="5" id="KW-1185">Reference proteome</keyword>
<evidence type="ECO:0000313" key="4">
    <source>
        <dbReference type="EMBL" id="QIY89156.1"/>
    </source>
</evidence>
<dbReference type="RefSeq" id="WP_168237215.1">
    <property type="nucleotide sequence ID" value="NZ_CP050995.1"/>
</dbReference>
<dbReference type="Proteomes" id="UP000501570">
    <property type="component" value="Chromosome"/>
</dbReference>
<dbReference type="Gene3D" id="2.40.170.20">
    <property type="entry name" value="TonB-dependent receptor, beta-barrel domain"/>
    <property type="match status" value="1"/>
</dbReference>
<evidence type="ECO:0000256" key="1">
    <source>
        <dbReference type="ARBA" id="ARBA00004442"/>
    </source>
</evidence>
<keyword evidence="3" id="KW-0998">Cell outer membrane</keyword>
<comment type="subcellular location">
    <subcellularLocation>
        <location evidence="1">Cell outer membrane</location>
    </subcellularLocation>
</comment>
<keyword evidence="4" id="KW-0675">Receptor</keyword>
<evidence type="ECO:0000313" key="5">
    <source>
        <dbReference type="Proteomes" id="UP000501570"/>
    </source>
</evidence>
<name>A0ABX6KMB0_CHRGL</name>
<organism evidence="4 5">
    <name type="scientific">Chryseobacterium gallinarum</name>
    <dbReference type="NCBI Taxonomy" id="1324352"/>
    <lineage>
        <taxon>Bacteria</taxon>
        <taxon>Pseudomonadati</taxon>
        <taxon>Bacteroidota</taxon>
        <taxon>Flavobacteriia</taxon>
        <taxon>Flavobacteriales</taxon>
        <taxon>Weeksellaceae</taxon>
        <taxon>Chryseobacterium group</taxon>
        <taxon>Chryseobacterium</taxon>
    </lineage>
</organism>
<gene>
    <name evidence="4" type="ORF">FOB44_00180</name>
</gene>
<dbReference type="EMBL" id="CP050995">
    <property type="protein sequence ID" value="QIY89156.1"/>
    <property type="molecule type" value="Genomic_DNA"/>
</dbReference>
<dbReference type="SUPFAM" id="SSF56935">
    <property type="entry name" value="Porins"/>
    <property type="match status" value="1"/>
</dbReference>
<reference evidence="4 5" key="1">
    <citation type="submission" date="2019-09" db="EMBL/GenBank/DDBJ databases">
        <title>FDA dAtabase for Regulatory Grade micrObial Sequences (FDA-ARGOS): Supporting development and validation of Infectious Disease Dx tests.</title>
        <authorList>
            <person name="Sciortino C."/>
            <person name="Tallon L."/>
            <person name="Sadzewicz L."/>
            <person name="Vavikolanu K."/>
            <person name="Mehta A."/>
            <person name="Aluvathingal J."/>
            <person name="Nadendla S."/>
            <person name="Nandy P."/>
            <person name="Geyer C."/>
            <person name="Yan Y."/>
            <person name="Sichtig H."/>
        </authorList>
    </citation>
    <scope>NUCLEOTIDE SEQUENCE [LARGE SCALE GENOMIC DNA]</scope>
    <source>
        <strain evidence="4 5">FDAARGOS_636</strain>
    </source>
</reference>
<evidence type="ECO:0000256" key="3">
    <source>
        <dbReference type="ARBA" id="ARBA00023237"/>
    </source>
</evidence>